<organism evidence="1 2">
    <name type="scientific">Saguinus oedipus</name>
    <name type="common">Cotton-top tamarin</name>
    <name type="synonym">Oedipomidas oedipus</name>
    <dbReference type="NCBI Taxonomy" id="9490"/>
    <lineage>
        <taxon>Eukaryota</taxon>
        <taxon>Metazoa</taxon>
        <taxon>Chordata</taxon>
        <taxon>Craniata</taxon>
        <taxon>Vertebrata</taxon>
        <taxon>Euteleostomi</taxon>
        <taxon>Mammalia</taxon>
        <taxon>Eutheria</taxon>
        <taxon>Euarchontoglires</taxon>
        <taxon>Primates</taxon>
        <taxon>Haplorrhini</taxon>
        <taxon>Platyrrhini</taxon>
        <taxon>Cebidae</taxon>
        <taxon>Callitrichinae</taxon>
        <taxon>Saguinus</taxon>
    </lineage>
</organism>
<accession>A0ABQ9WKB6</accession>
<evidence type="ECO:0000313" key="2">
    <source>
        <dbReference type="Proteomes" id="UP001266305"/>
    </source>
</evidence>
<name>A0ABQ9WKB6_SAGOE</name>
<dbReference type="EMBL" id="JASSZA010000001">
    <property type="protein sequence ID" value="KAK2121776.1"/>
    <property type="molecule type" value="Genomic_DNA"/>
</dbReference>
<gene>
    <name evidence="1" type="ORF">P7K49_003162</name>
</gene>
<sequence>MAGSSETDLAGGLNISEKLGYLIYYSMNPLDKLLCLELGQGPQSLPAPALSPVPGPHVYLYLPCPQLQDLTCTCTCPQLQDLTFLGPHLYLHLPCPQFRDLTCACQLQDHTLPSPQLQEH</sequence>
<evidence type="ECO:0000313" key="1">
    <source>
        <dbReference type="EMBL" id="KAK2121776.1"/>
    </source>
</evidence>
<keyword evidence="2" id="KW-1185">Reference proteome</keyword>
<proteinExistence type="predicted"/>
<dbReference type="Proteomes" id="UP001266305">
    <property type="component" value="Unassembled WGS sequence"/>
</dbReference>
<protein>
    <submittedName>
        <fullName evidence="1">Uncharacterized protein</fullName>
    </submittedName>
</protein>
<reference evidence="1 2" key="1">
    <citation type="submission" date="2023-05" db="EMBL/GenBank/DDBJ databases">
        <title>B98-5 Cell Line De Novo Hybrid Assembly: An Optical Mapping Approach.</title>
        <authorList>
            <person name="Kananen K."/>
            <person name="Auerbach J.A."/>
            <person name="Kautto E."/>
            <person name="Blachly J.S."/>
        </authorList>
    </citation>
    <scope>NUCLEOTIDE SEQUENCE [LARGE SCALE GENOMIC DNA]</scope>
    <source>
        <strain evidence="1">B95-8</strain>
        <tissue evidence="1">Cell line</tissue>
    </source>
</reference>
<comment type="caution">
    <text evidence="1">The sequence shown here is derived from an EMBL/GenBank/DDBJ whole genome shotgun (WGS) entry which is preliminary data.</text>
</comment>